<dbReference type="EMBL" id="JASPKY010000777">
    <property type="protein sequence ID" value="KAK9685420.1"/>
    <property type="molecule type" value="Genomic_DNA"/>
</dbReference>
<name>A0AAW1I897_POPJA</name>
<proteinExistence type="predicted"/>
<comment type="caution">
    <text evidence="1">The sequence shown here is derived from an EMBL/GenBank/DDBJ whole genome shotgun (WGS) entry which is preliminary data.</text>
</comment>
<reference evidence="1 2" key="1">
    <citation type="journal article" date="2024" name="BMC Genomics">
        <title>De novo assembly and annotation of Popillia japonica's genome with initial clues to its potential as an invasive pest.</title>
        <authorList>
            <person name="Cucini C."/>
            <person name="Boschi S."/>
            <person name="Funari R."/>
            <person name="Cardaioli E."/>
            <person name="Iannotti N."/>
            <person name="Marturano G."/>
            <person name="Paoli F."/>
            <person name="Bruttini M."/>
            <person name="Carapelli A."/>
            <person name="Frati F."/>
            <person name="Nardi F."/>
        </authorList>
    </citation>
    <scope>NUCLEOTIDE SEQUENCE [LARGE SCALE GENOMIC DNA]</scope>
    <source>
        <strain evidence="1">DMR45628</strain>
    </source>
</reference>
<dbReference type="Proteomes" id="UP001458880">
    <property type="component" value="Unassembled WGS sequence"/>
</dbReference>
<sequence length="132" mass="14298">MGVRKDLGVGPASDYLALRGPRRSGNFMSARAQRAGRGVRVRAAVAIQLSGSSKWPRIYFRKPSAAPVVCGVFFAVVCVCRRDLLRTCAGPRLMVTGAGNTLSRRCTARLRLAEPLATVTLADRWIGLESHD</sequence>
<evidence type="ECO:0000313" key="2">
    <source>
        <dbReference type="Proteomes" id="UP001458880"/>
    </source>
</evidence>
<accession>A0AAW1I897</accession>
<evidence type="ECO:0000313" key="1">
    <source>
        <dbReference type="EMBL" id="KAK9685420.1"/>
    </source>
</evidence>
<dbReference type="AlphaFoldDB" id="A0AAW1I897"/>
<keyword evidence="2" id="KW-1185">Reference proteome</keyword>
<organism evidence="1 2">
    <name type="scientific">Popillia japonica</name>
    <name type="common">Japanese beetle</name>
    <dbReference type="NCBI Taxonomy" id="7064"/>
    <lineage>
        <taxon>Eukaryota</taxon>
        <taxon>Metazoa</taxon>
        <taxon>Ecdysozoa</taxon>
        <taxon>Arthropoda</taxon>
        <taxon>Hexapoda</taxon>
        <taxon>Insecta</taxon>
        <taxon>Pterygota</taxon>
        <taxon>Neoptera</taxon>
        <taxon>Endopterygota</taxon>
        <taxon>Coleoptera</taxon>
        <taxon>Polyphaga</taxon>
        <taxon>Scarabaeiformia</taxon>
        <taxon>Scarabaeidae</taxon>
        <taxon>Rutelinae</taxon>
        <taxon>Popillia</taxon>
    </lineage>
</organism>
<gene>
    <name evidence="1" type="ORF">QE152_g38031</name>
</gene>
<protein>
    <submittedName>
        <fullName evidence="1">Uncharacterized protein</fullName>
    </submittedName>
</protein>